<dbReference type="Pfam" id="PF01408">
    <property type="entry name" value="GFO_IDH_MocA"/>
    <property type="match status" value="1"/>
</dbReference>
<proteinExistence type="inferred from homology"/>
<feature type="domain" description="GFO/IDH/MocA-like oxidoreductase" evidence="3">
    <location>
        <begin position="142"/>
        <end position="262"/>
    </location>
</feature>
<evidence type="ECO:0000313" key="4">
    <source>
        <dbReference type="EMBL" id="RVW71303.1"/>
    </source>
</evidence>
<dbReference type="PANTHER" id="PTHR46368:SF19">
    <property type="entry name" value="GFO_IDH_MOCA-LIKE OXIDOREDUCTASE N-TERMINAL DOMAIN-CONTAINING PROTEIN"/>
    <property type="match status" value="1"/>
</dbReference>
<dbReference type="GO" id="GO:0000166">
    <property type="term" value="F:nucleotide binding"/>
    <property type="evidence" value="ECO:0007669"/>
    <property type="project" value="InterPro"/>
</dbReference>
<dbReference type="InterPro" id="IPR000683">
    <property type="entry name" value="Gfo/Idh/MocA-like_OxRdtase_N"/>
</dbReference>
<dbReference type="AlphaFoldDB" id="A0A438GGH6"/>
<dbReference type="InterPro" id="IPR055170">
    <property type="entry name" value="GFO_IDH_MocA-like_dom"/>
</dbReference>
<dbReference type="PANTHER" id="PTHR46368">
    <property type="match status" value="1"/>
</dbReference>
<dbReference type="Pfam" id="PF22725">
    <property type="entry name" value="GFO_IDH_MocA_C3"/>
    <property type="match status" value="1"/>
</dbReference>
<protein>
    <submittedName>
        <fullName evidence="4">Putative oxidoreductase</fullName>
    </submittedName>
</protein>
<feature type="domain" description="Gfo/Idh/MocA-like oxidoreductase N-terminal" evidence="2">
    <location>
        <begin position="6"/>
        <end position="128"/>
    </location>
</feature>
<comment type="caution">
    <text evidence="4">The sequence shown here is derived from an EMBL/GenBank/DDBJ whole genome shotgun (WGS) entry which is preliminary data.</text>
</comment>
<organism evidence="4 5">
    <name type="scientific">Vitis vinifera</name>
    <name type="common">Grape</name>
    <dbReference type="NCBI Taxonomy" id="29760"/>
    <lineage>
        <taxon>Eukaryota</taxon>
        <taxon>Viridiplantae</taxon>
        <taxon>Streptophyta</taxon>
        <taxon>Embryophyta</taxon>
        <taxon>Tracheophyta</taxon>
        <taxon>Spermatophyta</taxon>
        <taxon>Magnoliopsida</taxon>
        <taxon>eudicotyledons</taxon>
        <taxon>Gunneridae</taxon>
        <taxon>Pentapetalae</taxon>
        <taxon>rosids</taxon>
        <taxon>Vitales</taxon>
        <taxon>Vitaceae</taxon>
        <taxon>Viteae</taxon>
        <taxon>Vitis</taxon>
    </lineage>
</organism>
<dbReference type="EMBL" id="QGNW01000441">
    <property type="protein sequence ID" value="RVW71303.1"/>
    <property type="molecule type" value="Genomic_DNA"/>
</dbReference>
<dbReference type="Gene3D" id="3.40.50.720">
    <property type="entry name" value="NAD(P)-binding Rossmann-like Domain"/>
    <property type="match status" value="1"/>
</dbReference>
<evidence type="ECO:0000259" key="3">
    <source>
        <dbReference type="Pfam" id="PF22725"/>
    </source>
</evidence>
<dbReference type="SUPFAM" id="SSF55347">
    <property type="entry name" value="Glyceraldehyde-3-phosphate dehydrogenase-like, C-terminal domain"/>
    <property type="match status" value="1"/>
</dbReference>
<comment type="similarity">
    <text evidence="1">Belongs to the Gfo/Idh/MocA family.</text>
</comment>
<evidence type="ECO:0000313" key="5">
    <source>
        <dbReference type="Proteomes" id="UP000288805"/>
    </source>
</evidence>
<dbReference type="InterPro" id="IPR036291">
    <property type="entry name" value="NAD(P)-bd_dom_sf"/>
</dbReference>
<name>A0A438GGH6_VITVI</name>
<reference evidence="4 5" key="1">
    <citation type="journal article" date="2018" name="PLoS Genet.">
        <title>Population sequencing reveals clonal diversity and ancestral inbreeding in the grapevine cultivar Chardonnay.</title>
        <authorList>
            <person name="Roach M.J."/>
            <person name="Johnson D.L."/>
            <person name="Bohlmann J."/>
            <person name="van Vuuren H.J."/>
            <person name="Jones S.J."/>
            <person name="Pretorius I.S."/>
            <person name="Schmidt S.A."/>
            <person name="Borneman A.R."/>
        </authorList>
    </citation>
    <scope>NUCLEOTIDE SEQUENCE [LARGE SCALE GENOMIC DNA]</scope>
    <source>
        <strain evidence="5">cv. Chardonnay</strain>
        <tissue evidence="4">Leaf</tissue>
    </source>
</reference>
<evidence type="ECO:0000259" key="2">
    <source>
        <dbReference type="Pfam" id="PF01408"/>
    </source>
</evidence>
<dbReference type="Gene3D" id="3.30.360.10">
    <property type="entry name" value="Dihydrodipicolinate Reductase, domain 2"/>
    <property type="match status" value="1"/>
</dbReference>
<dbReference type="Proteomes" id="UP000288805">
    <property type="component" value="Unassembled WGS sequence"/>
</dbReference>
<evidence type="ECO:0000256" key="1">
    <source>
        <dbReference type="ARBA" id="ARBA00010928"/>
    </source>
</evidence>
<sequence>MAETPIRLGILGYGEISRRLSKLSKAIALVPNATLVAIGSRRIHKATGIMSADGFPSWVKMYESYEAVLDDPDVDAVYVPLPAKLQPKWAVAAAEKKKHVLLEKPVAPDVVELDRVLAACEASGVQFMDGTLWMHHPRTPEMKEFISDGQRFGQLKSIHCCFTYYANPEFLENDFRLKPDLDGLGALGDCGWYCIRAILWAADHQLPNSVTALPGSLFNNAGVILSCGASLDWADGKVATFHCSVLSNLTMEITATGTKGTLQLHDFVIPFKHDTASYSTASESCLEELSTGWRARPSEHSVANDLPQEALMMREFVGLVAGIKRDGKEPDNKWPAMTRKTQLVLDAVKASIERGCEAVEVGS</sequence>
<accession>A0A438GGH6</accession>
<dbReference type="SUPFAM" id="SSF51735">
    <property type="entry name" value="NAD(P)-binding Rossmann-fold domains"/>
    <property type="match status" value="1"/>
</dbReference>
<gene>
    <name evidence="4" type="primary">VvCHDp001252_3</name>
    <name evidence="4" type="ORF">CK203_060114</name>
</gene>